<dbReference type="InterPro" id="IPR013785">
    <property type="entry name" value="Aldolase_TIM"/>
</dbReference>
<keyword evidence="2" id="KW-0004">4Fe-4S</keyword>
<dbReference type="PATRIC" id="fig|1121405.3.peg.27"/>
<evidence type="ECO:0000256" key="4">
    <source>
        <dbReference type="ARBA" id="ARBA00022723"/>
    </source>
</evidence>
<evidence type="ECO:0000256" key="6">
    <source>
        <dbReference type="ARBA" id="ARBA00023014"/>
    </source>
</evidence>
<dbReference type="GO" id="GO:0003824">
    <property type="term" value="F:catalytic activity"/>
    <property type="evidence" value="ECO:0007669"/>
    <property type="project" value="InterPro"/>
</dbReference>
<keyword evidence="9" id="KW-1185">Reference proteome</keyword>
<dbReference type="GO" id="GO:0046872">
    <property type="term" value="F:metal ion binding"/>
    <property type="evidence" value="ECO:0007669"/>
    <property type="project" value="UniProtKB-KW"/>
</dbReference>
<dbReference type="eggNOG" id="COG0535">
    <property type="taxonomic scope" value="Bacteria"/>
</dbReference>
<protein>
    <submittedName>
        <fullName evidence="8">Radical SAM domain protein</fullName>
    </submittedName>
</protein>
<name>S7U6P9_DESML</name>
<dbReference type="InterPro" id="IPR034391">
    <property type="entry name" value="AdoMet-like_SPASM_containing"/>
</dbReference>
<comment type="cofactor">
    <cofactor evidence="1">
        <name>[4Fe-4S] cluster</name>
        <dbReference type="ChEBI" id="CHEBI:49883"/>
    </cofactor>
</comment>
<gene>
    <name evidence="8" type="ORF">dsmv_3721</name>
</gene>
<keyword evidence="6" id="KW-0411">Iron-sulfur</keyword>
<dbReference type="InterPro" id="IPR007197">
    <property type="entry name" value="rSAM"/>
</dbReference>
<evidence type="ECO:0000256" key="3">
    <source>
        <dbReference type="ARBA" id="ARBA00022691"/>
    </source>
</evidence>
<keyword evidence="5" id="KW-0408">Iron</keyword>
<evidence type="ECO:0000256" key="1">
    <source>
        <dbReference type="ARBA" id="ARBA00001966"/>
    </source>
</evidence>
<organism evidence="8 9">
    <name type="scientific">Desulfococcus multivorans DSM 2059</name>
    <dbReference type="NCBI Taxonomy" id="1121405"/>
    <lineage>
        <taxon>Bacteria</taxon>
        <taxon>Pseudomonadati</taxon>
        <taxon>Thermodesulfobacteriota</taxon>
        <taxon>Desulfobacteria</taxon>
        <taxon>Desulfobacterales</taxon>
        <taxon>Desulfococcaceae</taxon>
        <taxon>Desulfococcus</taxon>
    </lineage>
</organism>
<feature type="domain" description="Radical SAM core" evidence="7">
    <location>
        <begin position="141"/>
        <end position="381"/>
    </location>
</feature>
<keyword evidence="3" id="KW-0949">S-adenosyl-L-methionine</keyword>
<dbReference type="PROSITE" id="PS51918">
    <property type="entry name" value="RADICAL_SAM"/>
    <property type="match status" value="1"/>
</dbReference>
<dbReference type="Pfam" id="PF13186">
    <property type="entry name" value="SPASM"/>
    <property type="match status" value="1"/>
</dbReference>
<accession>S7U6P9</accession>
<dbReference type="SUPFAM" id="SSF102114">
    <property type="entry name" value="Radical SAM enzymes"/>
    <property type="match status" value="1"/>
</dbReference>
<evidence type="ECO:0000259" key="7">
    <source>
        <dbReference type="PROSITE" id="PS51918"/>
    </source>
</evidence>
<dbReference type="InterPro" id="IPR023885">
    <property type="entry name" value="4Fe4S-binding_SPASM_dom"/>
</dbReference>
<dbReference type="SFLD" id="SFLDG01387">
    <property type="entry name" value="BtrN-like_SPASM_domain_contain"/>
    <property type="match status" value="1"/>
</dbReference>
<dbReference type="Gene3D" id="3.20.20.70">
    <property type="entry name" value="Aldolase class I"/>
    <property type="match status" value="1"/>
</dbReference>
<dbReference type="InterPro" id="IPR050377">
    <property type="entry name" value="Radical_SAM_PqqE_MftC-like"/>
</dbReference>
<dbReference type="SFLD" id="SFLDG01067">
    <property type="entry name" value="SPASM/twitch_domain_containing"/>
    <property type="match status" value="1"/>
</dbReference>
<evidence type="ECO:0000313" key="9">
    <source>
        <dbReference type="Proteomes" id="UP000014977"/>
    </source>
</evidence>
<dbReference type="PANTHER" id="PTHR11228:SF7">
    <property type="entry name" value="PQQA PEPTIDE CYCLASE"/>
    <property type="match status" value="1"/>
</dbReference>
<dbReference type="STRING" id="897.B2D07_02230"/>
<dbReference type="EMBL" id="ATHJ01000007">
    <property type="protein sequence ID" value="EPR45037.1"/>
    <property type="molecule type" value="Genomic_DNA"/>
</dbReference>
<dbReference type="SFLD" id="SFLDS00029">
    <property type="entry name" value="Radical_SAM"/>
    <property type="match status" value="1"/>
</dbReference>
<dbReference type="CDD" id="cd01335">
    <property type="entry name" value="Radical_SAM"/>
    <property type="match status" value="1"/>
</dbReference>
<sequence>MPLNDQKCRLKDNRCRFPLAFQGLVPGEPFSLRVGIYANSNLPWQEPAGIWTFDISDCYAEGLEIDLWRLDFYSVQLRASARRRLARAFRRSQDISLSAWAMFTVEVFGKNGGVLGTMRVGLSIASHDLAVMNERYRLAAIPPIQWFFVELTNRCNYACSWCPSSSMTRKQGRMPFERVQWLFKEIADYRYRNPQFSMHAEIKNLVFLHVMGEPLLHPRFFEILEYGHSIGLDFCLVTNASLLTPERIDRLLAGGISSITISLNVPDGSHFSKTGAPLAYSAVISRIQNLIQERYRRGSDLPRIEIQMLNSRGVALSAAPLVEEAYQVEDQLTFWSMFVRQQEQAHQVISHIPDTHEALRVRQVLDRVTNDPDIYFEIGKNLYVVFKRACNFGNILLPEGYRVIESAEGRCAFFNAHRTIAVLWDGSCTFCSLDYNNSVNLGNVFDEGLEGIWTGKRMNQIRRLMEHGILSESLCRRCQGEVIRD</sequence>
<reference evidence="8 9" key="1">
    <citation type="journal article" date="2013" name="Genome Announc.">
        <title>Draft genome sequences for three mercury-methylating, sulfate-reducing bacteria.</title>
        <authorList>
            <person name="Brown S.D."/>
            <person name="Hurt R.A.Jr."/>
            <person name="Gilmour C.C."/>
            <person name="Elias D.A."/>
        </authorList>
    </citation>
    <scope>NUCLEOTIDE SEQUENCE [LARGE SCALE GENOMIC DNA]</scope>
    <source>
        <strain evidence="8 9">DSM 2059</strain>
    </source>
</reference>
<evidence type="ECO:0000313" key="8">
    <source>
        <dbReference type="EMBL" id="EPR45037.1"/>
    </source>
</evidence>
<proteinExistence type="predicted"/>
<comment type="caution">
    <text evidence="8">The sequence shown here is derived from an EMBL/GenBank/DDBJ whole genome shotgun (WGS) entry which is preliminary data.</text>
</comment>
<dbReference type="PANTHER" id="PTHR11228">
    <property type="entry name" value="RADICAL SAM DOMAIN PROTEIN"/>
    <property type="match status" value="1"/>
</dbReference>
<evidence type="ECO:0000256" key="2">
    <source>
        <dbReference type="ARBA" id="ARBA00022485"/>
    </source>
</evidence>
<evidence type="ECO:0000256" key="5">
    <source>
        <dbReference type="ARBA" id="ARBA00023004"/>
    </source>
</evidence>
<dbReference type="Proteomes" id="UP000014977">
    <property type="component" value="Unassembled WGS sequence"/>
</dbReference>
<dbReference type="Pfam" id="PF04055">
    <property type="entry name" value="Radical_SAM"/>
    <property type="match status" value="1"/>
</dbReference>
<dbReference type="InterPro" id="IPR058240">
    <property type="entry name" value="rSAM_sf"/>
</dbReference>
<dbReference type="AlphaFoldDB" id="S7U6P9"/>
<dbReference type="GO" id="GO:0051536">
    <property type="term" value="F:iron-sulfur cluster binding"/>
    <property type="evidence" value="ECO:0007669"/>
    <property type="project" value="UniProtKB-KW"/>
</dbReference>
<dbReference type="CDD" id="cd21109">
    <property type="entry name" value="SPASM"/>
    <property type="match status" value="1"/>
</dbReference>
<keyword evidence="4" id="KW-0479">Metal-binding</keyword>